<proteinExistence type="predicted"/>
<name>A0A0H3L3F8_PANAA</name>
<dbReference type="Proteomes" id="UP000006690">
    <property type="component" value="Chromosome"/>
</dbReference>
<dbReference type="RefSeq" id="WP_014593729.1">
    <property type="nucleotide sequence ID" value="NC_017531.2"/>
</dbReference>
<evidence type="ECO:0000313" key="1">
    <source>
        <dbReference type="EMBL" id="BAK11332.1"/>
    </source>
</evidence>
<protein>
    <submittedName>
        <fullName evidence="1">Uncharacterized protein</fullName>
    </submittedName>
</protein>
<reference evidence="2" key="1">
    <citation type="journal article" date="2012" name="Appl. Microbiol. Biotechnol.">
        <title>The complete genome sequence of Pantoea ananatis AJ13355, an organism with great biotechnological potential.</title>
        <authorList>
            <person name="Hara Y."/>
            <person name="Kadotani N."/>
            <person name="Izui H."/>
            <person name="Katashkina J.I."/>
            <person name="Kuvaeva T.M."/>
            <person name="Andreeva I.G."/>
            <person name="Golubeva L.I."/>
            <person name="Malko D.B."/>
            <person name="Makeev V.J."/>
            <person name="Mashko S.V."/>
            <person name="Kozlov Y.I."/>
        </authorList>
    </citation>
    <scope>NUCLEOTIDE SEQUENCE [LARGE SCALE GENOMIC DNA]</scope>
    <source>
        <strain evidence="2">AJ13355</strain>
    </source>
</reference>
<dbReference type="EMBL" id="AP012032">
    <property type="protein sequence ID" value="BAK11332.1"/>
    <property type="molecule type" value="Genomic_DNA"/>
</dbReference>
<evidence type="ECO:0000313" key="2">
    <source>
        <dbReference type="Proteomes" id="UP000006690"/>
    </source>
</evidence>
<dbReference type="KEGG" id="paj:PAJ_1252"/>
<sequence length="205" mass="23716">MSHFIHSFIFCSTFALSTLATKAYSSDHISASAWRETKETAYPTLCDKHQIELFSCPDKSRHTIALCMTRKDELISFVYRQHRIKKSIQLNSIQRAMDSPSNGPSTILQAETGKGLFRFYLDENSSDSDENYPGVVTLNGKVAFACIHDQRTYRTPTYIIKSKQGEDDLVNLWHIKFNAFFEKEQKDNPELHEDKMYDLWGSWPE</sequence>
<dbReference type="OrthoDB" id="9868447at2"/>
<dbReference type="AlphaFoldDB" id="A0A0H3L3F8"/>
<gene>
    <name evidence="1" type="ordered locus">PAJ_1252</name>
</gene>
<organism evidence="1 2">
    <name type="scientific">Pantoea ananatis (strain AJ13355)</name>
    <dbReference type="NCBI Taxonomy" id="932677"/>
    <lineage>
        <taxon>Bacteria</taxon>
        <taxon>Pseudomonadati</taxon>
        <taxon>Pseudomonadota</taxon>
        <taxon>Gammaproteobacteria</taxon>
        <taxon>Enterobacterales</taxon>
        <taxon>Erwiniaceae</taxon>
        <taxon>Pantoea</taxon>
    </lineage>
</organism>
<dbReference type="HOGENOM" id="CLU_1359297_0_0_6"/>
<accession>A0A0H3L3F8</accession>